<dbReference type="SUPFAM" id="SSF57196">
    <property type="entry name" value="EGF/Laminin"/>
    <property type="match status" value="2"/>
</dbReference>
<dbReference type="CDD" id="cd00054">
    <property type="entry name" value="EGF_CA"/>
    <property type="match status" value="10"/>
</dbReference>
<evidence type="ECO:0000256" key="1">
    <source>
        <dbReference type="ARBA" id="ARBA00004239"/>
    </source>
</evidence>
<dbReference type="PROSITE" id="PS00010">
    <property type="entry name" value="ASX_HYDROXYL"/>
    <property type="match status" value="10"/>
</dbReference>
<dbReference type="InterPro" id="IPR001881">
    <property type="entry name" value="EGF-like_Ca-bd_dom"/>
</dbReference>
<dbReference type="CDD" id="cd00063">
    <property type="entry name" value="FN3"/>
    <property type="match status" value="1"/>
</dbReference>
<keyword evidence="8" id="KW-1185">Reference proteome</keyword>
<dbReference type="InterPro" id="IPR003961">
    <property type="entry name" value="FN3_dom"/>
</dbReference>
<dbReference type="InterPro" id="IPR036465">
    <property type="entry name" value="vWFA_dom_sf"/>
</dbReference>
<dbReference type="SMART" id="SM00327">
    <property type="entry name" value="VWA"/>
    <property type="match status" value="2"/>
</dbReference>
<reference evidence="7" key="1">
    <citation type="submission" date="2020-04" db="EMBL/GenBank/DDBJ databases">
        <authorList>
            <person name="Alioto T."/>
            <person name="Alioto T."/>
            <person name="Gomez Garrido J."/>
        </authorList>
    </citation>
    <scope>NUCLEOTIDE SEQUENCE</scope>
    <source>
        <strain evidence="7">A484AB</strain>
    </source>
</reference>
<dbReference type="Gene3D" id="2.60.40.10">
    <property type="entry name" value="Immunoglobulins"/>
    <property type="match status" value="1"/>
</dbReference>
<feature type="non-terminal residue" evidence="7">
    <location>
        <position position="957"/>
    </location>
</feature>
<dbReference type="Pfam" id="PF07645">
    <property type="entry name" value="EGF_CA"/>
    <property type="match status" value="4"/>
</dbReference>
<dbReference type="EMBL" id="CACRXK020001647">
    <property type="protein sequence ID" value="CAB3990366.1"/>
    <property type="molecule type" value="Genomic_DNA"/>
</dbReference>
<dbReference type="CDD" id="cd01450">
    <property type="entry name" value="vWFA_subfamily_ECM"/>
    <property type="match status" value="2"/>
</dbReference>
<dbReference type="InterPro" id="IPR013783">
    <property type="entry name" value="Ig-like_fold"/>
</dbReference>
<dbReference type="PROSITE" id="PS01187">
    <property type="entry name" value="EGF_CA"/>
    <property type="match status" value="2"/>
</dbReference>
<name>A0A6S7GLV6_PARCT</name>
<dbReference type="Pfam" id="PF00092">
    <property type="entry name" value="VWA"/>
    <property type="match status" value="2"/>
</dbReference>
<dbReference type="SMART" id="SM00181">
    <property type="entry name" value="EGF"/>
    <property type="match status" value="10"/>
</dbReference>
<evidence type="ECO:0000313" key="7">
    <source>
        <dbReference type="EMBL" id="CAB3990366.1"/>
    </source>
</evidence>
<keyword evidence="5" id="KW-1015">Disulfide bond</keyword>
<evidence type="ECO:0000256" key="3">
    <source>
        <dbReference type="ARBA" id="ARBA00022729"/>
    </source>
</evidence>
<dbReference type="SUPFAM" id="SSF49265">
    <property type="entry name" value="Fibronectin type III"/>
    <property type="match status" value="1"/>
</dbReference>
<dbReference type="InterPro" id="IPR009030">
    <property type="entry name" value="Growth_fac_rcpt_cys_sf"/>
</dbReference>
<dbReference type="AlphaFoldDB" id="A0A6S7GLV6"/>
<evidence type="ECO:0000256" key="5">
    <source>
        <dbReference type="ARBA" id="ARBA00023157"/>
    </source>
</evidence>
<dbReference type="Gene3D" id="3.40.50.410">
    <property type="entry name" value="von Willebrand factor, type A domain"/>
    <property type="match status" value="2"/>
</dbReference>
<dbReference type="PROSITE" id="PS50234">
    <property type="entry name" value="VWFA"/>
    <property type="match status" value="2"/>
</dbReference>
<dbReference type="GO" id="GO:0005509">
    <property type="term" value="F:calcium ion binding"/>
    <property type="evidence" value="ECO:0007669"/>
    <property type="project" value="InterPro"/>
</dbReference>
<sequence length="957" mass="103672">MAILADFYSAIVGEHCRQEIFVVRLRSSLFFMITRLFQACRGAGTEIHKMELTVKGVVAIFACFLAVFTQTISANANYSGNCETPIDVAFLMDSSGSLGRSNYNRLKETVYNMGTYFGVSPMGSHASIILYSDYYEIASKFDQFMTIGQFRTTVLRLKYLSQRSRMDASLTAAQSQIFTRKGNTRDFLPKVAILFTDGKQSRFRDRVPLPEAARKLRENGVNIFVIGIGSGPSKSELESMVVDRENHIYRSQNFRDLKDQSEAVAGKICELFGARKRDVSPNPVDIGFLLHGADSLSKKDRNKAKQFISSVATTLGIEVPNSRAALLQYNEGVGSVFTFSKYTDLTNFYDNLHRLPVSTGKNQIDVAIREASKQIFSSESRLAVSRVAVLLTFGKPLNIQQAQIAVIQLRSKGVKLFVVHVGSAREMTSLRKLVSNKHNLFHANTIDDLMDLVIPLHDKIVNESVPTAKELSSVPASYSTIRVKWIPAFDPNEVISGYEVQWTVIEDDKGLHIINSPLQSSGVLPADVRGYEISGLTPYTLYKIHLIPQWQAGVRGDIPDTQSRTLEDIDECLTDPCDVNAKCTNTKRSFSCKCNIGYSGDGFSCTDDNECRGSPCDANGICTNTIGSFKCACDKGYSGDGFSCIDINECLGNPCDVNAKCDNSPGSFSCTCNIGYSGDGFACNDIDECQGSPCDVNGKCSNNPGSFQCECNIGYSGNGFTCTDIDECQGSPCDVNGKCSNNPGSFECECNIGYSGNGFSCTDIDECLGSPCDVNGECSNNPGSFECECNIGYSGNGFTCTDIDECQGSPCDVNGKCSNNPGSFECECNIGYSGNGFSCTDIDECQGSPCDANGKCSNNPGSFECECNIGYSGNGFTCTDNNECLRGPCDDNAVCGNTDGSYSCTCRKGYSGNGFFCADNNECVNRPCDGNAKCKNSPGSFSCACNVGYSGDGFACE</sequence>
<evidence type="ECO:0000256" key="2">
    <source>
        <dbReference type="ARBA" id="ARBA00022536"/>
    </source>
</evidence>
<dbReference type="GO" id="GO:0005576">
    <property type="term" value="C:extracellular region"/>
    <property type="evidence" value="ECO:0007669"/>
    <property type="project" value="UniProtKB-SubCell"/>
</dbReference>
<dbReference type="PROSITE" id="PS01186">
    <property type="entry name" value="EGF_2"/>
    <property type="match status" value="4"/>
</dbReference>
<comment type="caution">
    <text evidence="6">Lacks conserved residue(s) required for the propagation of feature annotation.</text>
</comment>
<evidence type="ECO:0000256" key="4">
    <source>
        <dbReference type="ARBA" id="ARBA00022737"/>
    </source>
</evidence>
<comment type="caution">
    <text evidence="7">The sequence shown here is derived from an EMBL/GenBank/DDBJ whole genome shotgun (WGS) entry which is preliminary data.</text>
</comment>
<dbReference type="InterPro" id="IPR050751">
    <property type="entry name" value="ECM_structural_protein"/>
</dbReference>
<dbReference type="SUPFAM" id="SSF53300">
    <property type="entry name" value="vWA-like"/>
    <property type="match status" value="2"/>
</dbReference>
<keyword evidence="3" id="KW-0732">Signal</keyword>
<dbReference type="Pfam" id="PF00041">
    <property type="entry name" value="fn3"/>
    <property type="match status" value="1"/>
</dbReference>
<gene>
    <name evidence="7" type="ORF">PACLA_8A064775</name>
</gene>
<dbReference type="InterPro" id="IPR018097">
    <property type="entry name" value="EGF_Ca-bd_CS"/>
</dbReference>
<dbReference type="InterPro" id="IPR036116">
    <property type="entry name" value="FN3_sf"/>
</dbReference>
<organism evidence="7 8">
    <name type="scientific">Paramuricea clavata</name>
    <name type="common">Red gorgonian</name>
    <name type="synonym">Violescent sea-whip</name>
    <dbReference type="NCBI Taxonomy" id="317549"/>
    <lineage>
        <taxon>Eukaryota</taxon>
        <taxon>Metazoa</taxon>
        <taxon>Cnidaria</taxon>
        <taxon>Anthozoa</taxon>
        <taxon>Octocorallia</taxon>
        <taxon>Malacalcyonacea</taxon>
        <taxon>Plexauridae</taxon>
        <taxon>Paramuricea</taxon>
    </lineage>
</organism>
<dbReference type="SMART" id="SM00179">
    <property type="entry name" value="EGF_CA"/>
    <property type="match status" value="10"/>
</dbReference>
<dbReference type="OrthoDB" id="4405280at2759"/>
<dbReference type="PRINTS" id="PR00453">
    <property type="entry name" value="VWFADOMAIN"/>
</dbReference>
<accession>A0A6S7GLV6</accession>
<protein>
    <submittedName>
        <fullName evidence="7">Latent-transforming growth factor beta-binding 4-like isoform X1</fullName>
    </submittedName>
</protein>
<dbReference type="InterPro" id="IPR000152">
    <property type="entry name" value="EGF-type_Asp/Asn_hydroxyl_site"/>
</dbReference>
<dbReference type="FunFam" id="2.10.25.10:FF:000038">
    <property type="entry name" value="Fibrillin 2"/>
    <property type="match status" value="10"/>
</dbReference>
<dbReference type="PROSITE" id="PS50026">
    <property type="entry name" value="EGF_3"/>
    <property type="match status" value="10"/>
</dbReference>
<dbReference type="SUPFAM" id="SSF57184">
    <property type="entry name" value="Growth factor receptor domain"/>
    <property type="match status" value="3"/>
</dbReference>
<dbReference type="Gene3D" id="2.10.25.10">
    <property type="entry name" value="Laminin"/>
    <property type="match status" value="10"/>
</dbReference>
<dbReference type="Proteomes" id="UP001152795">
    <property type="component" value="Unassembled WGS sequence"/>
</dbReference>
<keyword evidence="2 6" id="KW-0245">EGF-like domain</keyword>
<dbReference type="InterPro" id="IPR049883">
    <property type="entry name" value="NOTCH1_EGF-like"/>
</dbReference>
<dbReference type="InterPro" id="IPR002035">
    <property type="entry name" value="VWF_A"/>
</dbReference>
<dbReference type="InterPro" id="IPR024731">
    <property type="entry name" value="NELL2-like_EGF"/>
</dbReference>
<dbReference type="Pfam" id="PF12947">
    <property type="entry name" value="EGF_3"/>
    <property type="match status" value="6"/>
</dbReference>
<dbReference type="PANTHER" id="PTHR24034:SF204">
    <property type="entry name" value="ADHESION G PROTEIN-COUPLED RECEPTOR E1"/>
    <property type="match status" value="1"/>
</dbReference>
<dbReference type="PANTHER" id="PTHR24034">
    <property type="entry name" value="EGF-LIKE DOMAIN-CONTAINING PROTEIN"/>
    <property type="match status" value="1"/>
</dbReference>
<proteinExistence type="predicted"/>
<comment type="subcellular location">
    <subcellularLocation>
        <location evidence="1">Secreted</location>
        <location evidence="1">Extracellular space</location>
    </subcellularLocation>
</comment>
<evidence type="ECO:0000313" key="8">
    <source>
        <dbReference type="Proteomes" id="UP001152795"/>
    </source>
</evidence>
<dbReference type="PROSITE" id="PS50853">
    <property type="entry name" value="FN3"/>
    <property type="match status" value="1"/>
</dbReference>
<keyword evidence="4" id="KW-0677">Repeat</keyword>
<dbReference type="InterPro" id="IPR000742">
    <property type="entry name" value="EGF"/>
</dbReference>
<evidence type="ECO:0000256" key="6">
    <source>
        <dbReference type="PROSITE-ProRule" id="PRU00076"/>
    </source>
</evidence>